<evidence type="ECO:0000256" key="1">
    <source>
        <dbReference type="ARBA" id="ARBA00022503"/>
    </source>
</evidence>
<evidence type="ECO:0000256" key="3">
    <source>
        <dbReference type="ARBA" id="ARBA00023315"/>
    </source>
</evidence>
<dbReference type="PANTHER" id="PTHR30420">
    <property type="entry name" value="N-SUCCINYLARGININE DIHYDROLASE"/>
    <property type="match status" value="1"/>
</dbReference>
<evidence type="ECO:0000313" key="4">
    <source>
        <dbReference type="EMBL" id="MFC3122734.1"/>
    </source>
</evidence>
<dbReference type="Proteomes" id="UP001595478">
    <property type="component" value="Unassembled WGS sequence"/>
</dbReference>
<dbReference type="Pfam" id="PF04958">
    <property type="entry name" value="AstA"/>
    <property type="match status" value="1"/>
</dbReference>
<name>A0ABV7FQX0_9ALTE</name>
<keyword evidence="2 4" id="KW-0808">Transferase</keyword>
<dbReference type="InterPro" id="IPR016181">
    <property type="entry name" value="Acyl_CoA_acyltransferase"/>
</dbReference>
<evidence type="ECO:0000256" key="2">
    <source>
        <dbReference type="ARBA" id="ARBA00022679"/>
    </source>
</evidence>
<dbReference type="Gene3D" id="2.40.40.20">
    <property type="match status" value="1"/>
</dbReference>
<gene>
    <name evidence="4" type="ORF">ACFOHL_14005</name>
</gene>
<dbReference type="EMBL" id="JBHRSW010000029">
    <property type="protein sequence ID" value="MFC3122734.1"/>
    <property type="molecule type" value="Genomic_DNA"/>
</dbReference>
<dbReference type="NCBIfam" id="TIGR03243">
    <property type="entry name" value="arg_catab_AOST"/>
    <property type="match status" value="1"/>
</dbReference>
<keyword evidence="3 4" id="KW-0012">Acyltransferase</keyword>
<dbReference type="SUPFAM" id="SSF55729">
    <property type="entry name" value="Acyl-CoA N-acyltransferases (Nat)"/>
    <property type="match status" value="1"/>
</dbReference>
<evidence type="ECO:0000313" key="5">
    <source>
        <dbReference type="Proteomes" id="UP001595478"/>
    </source>
</evidence>
<proteinExistence type="predicted"/>
<reference evidence="5" key="1">
    <citation type="journal article" date="2019" name="Int. J. Syst. Evol. Microbiol.">
        <title>The Global Catalogue of Microorganisms (GCM) 10K type strain sequencing project: providing services to taxonomists for standard genome sequencing and annotation.</title>
        <authorList>
            <consortium name="The Broad Institute Genomics Platform"/>
            <consortium name="The Broad Institute Genome Sequencing Center for Infectious Disease"/>
            <person name="Wu L."/>
            <person name="Ma J."/>
        </authorList>
    </citation>
    <scope>NUCLEOTIDE SEQUENCE [LARGE SCALE GENOMIC DNA]</scope>
    <source>
        <strain evidence="5">KCTC 52473</strain>
    </source>
</reference>
<sequence>MIIVRPVKQKDLDALMDLARAAYPGMTTLPPDESKLAKKIEHSLQSVACKTEEAGNQTYLLVMEDTSTNTLVGTAGIIAKLGEDDQFYSYKLNKITQHNRQTNKKISVETLHLTNHFEGFSEVATLYLADKYRKNGNGKLLARSRYLFMAEFRERFPKQVMADLRGYFDENGRSPFWEALGRHFFDMDYTEADLHGALNGNQFIADLMPKHPIYVNLLTEEARAVIGRPNDQGKAALAMLEKEGFRWNGQIDIFDGAPSVDTYIDDLASVQNSQTAKLSGELNNATEQSYIICTGDVQNFRVCISPLSANDANNASEVSLPQETIDALALNPGQKIRYVAL</sequence>
<comment type="caution">
    <text evidence="4">The sequence shown here is derived from an EMBL/GenBank/DDBJ whole genome shotgun (WGS) entry which is preliminary data.</text>
</comment>
<dbReference type="RefSeq" id="WP_376920856.1">
    <property type="nucleotide sequence ID" value="NZ_JBHRSW010000029.1"/>
</dbReference>
<protein>
    <submittedName>
        <fullName evidence="4">Arginine N-succinyltransferase</fullName>
        <ecNumber evidence="4">2.3.1.109</ecNumber>
    </submittedName>
</protein>
<dbReference type="EC" id="2.3.1.109" evidence="4"/>
<accession>A0ABV7FQX0</accession>
<dbReference type="PANTHER" id="PTHR30420:SF1">
    <property type="entry name" value="ARGININE N-SUCCINYLTRANSFERASE"/>
    <property type="match status" value="1"/>
</dbReference>
<keyword evidence="5" id="KW-1185">Reference proteome</keyword>
<organism evidence="4 5">
    <name type="scientific">Agaribacter flavus</name>
    <dbReference type="NCBI Taxonomy" id="1902781"/>
    <lineage>
        <taxon>Bacteria</taxon>
        <taxon>Pseudomonadati</taxon>
        <taxon>Pseudomonadota</taxon>
        <taxon>Gammaproteobacteria</taxon>
        <taxon>Alteromonadales</taxon>
        <taxon>Alteromonadaceae</taxon>
        <taxon>Agaribacter</taxon>
    </lineage>
</organism>
<dbReference type="InterPro" id="IPR007041">
    <property type="entry name" value="Arg_succinylTrfase_AstA/AruG"/>
</dbReference>
<dbReference type="Gene3D" id="3.40.630.30">
    <property type="match status" value="1"/>
</dbReference>
<keyword evidence="1" id="KW-0056">Arginine metabolism</keyword>
<dbReference type="GO" id="GO:0008791">
    <property type="term" value="F:arginine N-succinyltransferase activity"/>
    <property type="evidence" value="ECO:0007669"/>
    <property type="project" value="UniProtKB-EC"/>
</dbReference>